<comment type="caution">
    <text evidence="2">The sequence shown here is derived from an EMBL/GenBank/DDBJ whole genome shotgun (WGS) entry which is preliminary data.</text>
</comment>
<feature type="compositionally biased region" description="Polar residues" evidence="1">
    <location>
        <begin position="1"/>
        <end position="29"/>
    </location>
</feature>
<gene>
    <name evidence="2" type="ORF">cyc_08948</name>
</gene>
<evidence type="ECO:0000256" key="1">
    <source>
        <dbReference type="SAM" id="MobiDB-lite"/>
    </source>
</evidence>
<evidence type="ECO:0000313" key="2">
    <source>
        <dbReference type="EMBL" id="OEH77940.1"/>
    </source>
</evidence>
<dbReference type="VEuPathDB" id="ToxoDB:cyc_08948"/>
<protein>
    <submittedName>
        <fullName evidence="2">Myb-like DNA-binding high mobility group box domain-containing protein</fullName>
    </submittedName>
</protein>
<dbReference type="GO" id="GO:0003677">
    <property type="term" value="F:DNA binding"/>
    <property type="evidence" value="ECO:0007669"/>
    <property type="project" value="UniProtKB-KW"/>
</dbReference>
<dbReference type="AlphaFoldDB" id="A0A1D3D3B2"/>
<organism evidence="2 3">
    <name type="scientific">Cyclospora cayetanensis</name>
    <dbReference type="NCBI Taxonomy" id="88456"/>
    <lineage>
        <taxon>Eukaryota</taxon>
        <taxon>Sar</taxon>
        <taxon>Alveolata</taxon>
        <taxon>Apicomplexa</taxon>
        <taxon>Conoidasida</taxon>
        <taxon>Coccidia</taxon>
        <taxon>Eucoccidiorida</taxon>
        <taxon>Eimeriorina</taxon>
        <taxon>Eimeriidae</taxon>
        <taxon>Cyclospora</taxon>
    </lineage>
</organism>
<keyword evidence="3" id="KW-1185">Reference proteome</keyword>
<dbReference type="EMBL" id="JROU02000927">
    <property type="protein sequence ID" value="OEH77940.1"/>
    <property type="molecule type" value="Genomic_DNA"/>
</dbReference>
<proteinExistence type="predicted"/>
<dbReference type="Proteomes" id="UP000095192">
    <property type="component" value="Unassembled WGS sequence"/>
</dbReference>
<accession>A0A1D3D3B2</accession>
<sequence length="142" mass="15444">MLDANAKSNEQHQSSAANTNSSAVGTQQKKTSRKAPDVAAGMGMSGWALFAKEKRLELLQSGQLTGETLPEQTPLARMRVGLLCLKTSCVAKFWHALSKDNKEAWGRRAEQLNRLAGGLREAFLSSFFVLPLQQQPLIAAFG</sequence>
<evidence type="ECO:0000313" key="3">
    <source>
        <dbReference type="Proteomes" id="UP000095192"/>
    </source>
</evidence>
<reference evidence="2 3" key="1">
    <citation type="journal article" date="2016" name="BMC Genomics">
        <title>Comparative genomics reveals Cyclospora cayetanensis possesses coccidia-like metabolism and invasion components but unique surface antigens.</title>
        <authorList>
            <person name="Liu S."/>
            <person name="Wang L."/>
            <person name="Zheng H."/>
            <person name="Xu Z."/>
            <person name="Roellig D.M."/>
            <person name="Li N."/>
            <person name="Frace M.A."/>
            <person name="Tang K."/>
            <person name="Arrowood M.J."/>
            <person name="Moss D.M."/>
            <person name="Zhang L."/>
            <person name="Feng Y."/>
            <person name="Xiao L."/>
        </authorList>
    </citation>
    <scope>NUCLEOTIDE SEQUENCE [LARGE SCALE GENOMIC DNA]</scope>
    <source>
        <strain evidence="2 3">CHN_HEN01</strain>
    </source>
</reference>
<dbReference type="InParanoid" id="A0A1D3D3B2"/>
<name>A0A1D3D3B2_9EIME</name>
<feature type="region of interest" description="Disordered" evidence="1">
    <location>
        <begin position="1"/>
        <end position="38"/>
    </location>
</feature>